<accession>A0A3G4ZX67</accession>
<dbReference type="Pfam" id="PF00226">
    <property type="entry name" value="DnaJ"/>
    <property type="match status" value="1"/>
</dbReference>
<evidence type="ECO:0000256" key="1">
    <source>
        <dbReference type="ARBA" id="ARBA00023186"/>
    </source>
</evidence>
<organism evidence="3">
    <name type="scientific">Edafosvirus sp</name>
    <dbReference type="NCBI Taxonomy" id="2487765"/>
    <lineage>
        <taxon>Viruses</taxon>
        <taxon>Varidnaviria</taxon>
        <taxon>Bamfordvirae</taxon>
        <taxon>Nucleocytoviricota</taxon>
        <taxon>Megaviricetes</taxon>
        <taxon>Imitervirales</taxon>
        <taxon>Mimiviridae</taxon>
        <taxon>Klosneuvirinae</taxon>
    </lineage>
</organism>
<dbReference type="InterPro" id="IPR001623">
    <property type="entry name" value="DnaJ_domain"/>
</dbReference>
<proteinExistence type="predicted"/>
<dbReference type="SUPFAM" id="SSF46565">
    <property type="entry name" value="Chaperone J-domain"/>
    <property type="match status" value="1"/>
</dbReference>
<reference evidence="3" key="1">
    <citation type="submission" date="2018-10" db="EMBL/GenBank/DDBJ databases">
        <title>Hidden diversity of soil giant viruses.</title>
        <authorList>
            <person name="Schulz F."/>
            <person name="Alteio L."/>
            <person name="Goudeau D."/>
            <person name="Ryan E.M."/>
            <person name="Malmstrom R.R."/>
            <person name="Blanchard J."/>
            <person name="Woyke T."/>
        </authorList>
    </citation>
    <scope>NUCLEOTIDE SEQUENCE</scope>
    <source>
        <strain evidence="3">EDV1</strain>
    </source>
</reference>
<gene>
    <name evidence="3" type="ORF">Edafosvirus53_2</name>
</gene>
<keyword evidence="1" id="KW-0143">Chaperone</keyword>
<dbReference type="InterPro" id="IPR008971">
    <property type="entry name" value="HSP40/DnaJ_pept-bd"/>
</dbReference>
<dbReference type="Gene3D" id="2.60.260.20">
    <property type="entry name" value="Urease metallochaperone UreE, N-terminal domain"/>
    <property type="match status" value="2"/>
</dbReference>
<dbReference type="PRINTS" id="PR00625">
    <property type="entry name" value="JDOMAIN"/>
</dbReference>
<dbReference type="CDD" id="cd06257">
    <property type="entry name" value="DnaJ"/>
    <property type="match status" value="1"/>
</dbReference>
<dbReference type="CDD" id="cd10747">
    <property type="entry name" value="DnaJ_C"/>
    <property type="match status" value="1"/>
</dbReference>
<evidence type="ECO:0000313" key="3">
    <source>
        <dbReference type="EMBL" id="AYV78934.1"/>
    </source>
</evidence>
<dbReference type="GO" id="GO:0051087">
    <property type="term" value="F:protein-folding chaperone binding"/>
    <property type="evidence" value="ECO:0007669"/>
    <property type="project" value="TreeGrafter"/>
</dbReference>
<dbReference type="GO" id="GO:0051082">
    <property type="term" value="F:unfolded protein binding"/>
    <property type="evidence" value="ECO:0007669"/>
    <property type="project" value="InterPro"/>
</dbReference>
<dbReference type="EMBL" id="MK072118">
    <property type="protein sequence ID" value="AYV78934.1"/>
    <property type="molecule type" value="Genomic_DNA"/>
</dbReference>
<dbReference type="SMART" id="SM00271">
    <property type="entry name" value="DnaJ"/>
    <property type="match status" value="1"/>
</dbReference>
<dbReference type="Pfam" id="PF01556">
    <property type="entry name" value="DnaJ_C"/>
    <property type="match status" value="1"/>
</dbReference>
<dbReference type="PANTHER" id="PTHR24078:SF553">
    <property type="entry name" value="DNAJ HOMOLOG SUBFAMILY B MEMBER 5"/>
    <property type="match status" value="1"/>
</dbReference>
<dbReference type="PANTHER" id="PTHR24078">
    <property type="entry name" value="DNAJ HOMOLOG SUBFAMILY C MEMBER"/>
    <property type="match status" value="1"/>
</dbReference>
<dbReference type="FunFam" id="2.60.260.20:FF:000015">
    <property type="entry name" value="Heat shock protein 40"/>
    <property type="match status" value="1"/>
</dbReference>
<dbReference type="InterPro" id="IPR002939">
    <property type="entry name" value="DnaJ_C"/>
</dbReference>
<dbReference type="InterPro" id="IPR036869">
    <property type="entry name" value="J_dom_sf"/>
</dbReference>
<evidence type="ECO:0000259" key="2">
    <source>
        <dbReference type="PROSITE" id="PS50076"/>
    </source>
</evidence>
<dbReference type="PROSITE" id="PS50076">
    <property type="entry name" value="DNAJ_2"/>
    <property type="match status" value="1"/>
</dbReference>
<sequence>MTSSEDYYDILGIKKTATEDEIKKAYRKLAIKWHPDKNPNNKQKASEMFKKISEAYQILQDKEKRKMYDMHGKEYFTNPQNSGMSGMNGMPGMHGINPSQFKFVFRGQPGQQQAFHFAENDIFKQFFGTSNVFDVHDEDEDGAPHIMNFPKHESKKRKGINTTHELKCTLEELYNGKIKKMKIERNVIKNKKIEIEKKIVEVKIEPGWKNGTKITFENMGHEEVGRTPGDIIFVVKEVKHDIFKRNNDDLNMIINISNKDVINGFKKEIKLIDGTTELIKISNIPLDIENFVHIVTGKGMPIRQNKKIIGHGNLLVKFKVV</sequence>
<dbReference type="PROSITE" id="PS00636">
    <property type="entry name" value="DNAJ_1"/>
    <property type="match status" value="1"/>
</dbReference>
<dbReference type="Gene3D" id="1.10.287.110">
    <property type="entry name" value="DnaJ domain"/>
    <property type="match status" value="1"/>
</dbReference>
<name>A0A3G4ZX67_9VIRU</name>
<dbReference type="InterPro" id="IPR051339">
    <property type="entry name" value="DnaJ_subfamily_B"/>
</dbReference>
<dbReference type="SUPFAM" id="SSF49493">
    <property type="entry name" value="HSP40/DnaJ peptide-binding domain"/>
    <property type="match status" value="2"/>
</dbReference>
<dbReference type="GO" id="GO:0006457">
    <property type="term" value="P:protein folding"/>
    <property type="evidence" value="ECO:0007669"/>
    <property type="project" value="InterPro"/>
</dbReference>
<dbReference type="InterPro" id="IPR018253">
    <property type="entry name" value="DnaJ_domain_CS"/>
</dbReference>
<feature type="domain" description="J" evidence="2">
    <location>
        <begin position="6"/>
        <end position="72"/>
    </location>
</feature>
<protein>
    <submittedName>
        <fullName evidence="3">Putative DnaJ-like protein subfamily B member 1</fullName>
    </submittedName>
</protein>